<sequence>TSMVANISDENFGNSSGTALAYKLQAMANLALSVQRKFQSSLNRRYELFSLLRTNVPENMKDEWRNIEYKFTRNEPKNILEEAQTAAQLMGITSTETALSVLSVVSDVSSELDRIEQEQSNTMSAFDFEVEDNG</sequence>
<reference evidence="1" key="2">
    <citation type="submission" date="2021-04" db="EMBL/GenBank/DDBJ databases">
        <authorList>
            <person name="Gilroy R."/>
        </authorList>
    </citation>
    <scope>NUCLEOTIDE SEQUENCE</scope>
    <source>
        <strain evidence="1">CHK169-4300</strain>
    </source>
</reference>
<reference evidence="1" key="1">
    <citation type="journal article" date="2021" name="PeerJ">
        <title>Extensive microbial diversity within the chicken gut microbiome revealed by metagenomics and culture.</title>
        <authorList>
            <person name="Gilroy R."/>
            <person name="Ravi A."/>
            <person name="Getino M."/>
            <person name="Pursley I."/>
            <person name="Horton D.L."/>
            <person name="Alikhan N.F."/>
            <person name="Baker D."/>
            <person name="Gharbi K."/>
            <person name="Hall N."/>
            <person name="Watson M."/>
            <person name="Adriaenssens E.M."/>
            <person name="Foster-Nyarko E."/>
            <person name="Jarju S."/>
            <person name="Secka A."/>
            <person name="Antonio M."/>
            <person name="Oren A."/>
            <person name="Chaudhuri R.R."/>
            <person name="La Ragione R."/>
            <person name="Hildebrand F."/>
            <person name="Pallen M.J."/>
        </authorList>
    </citation>
    <scope>NUCLEOTIDE SEQUENCE</scope>
    <source>
        <strain evidence="1">CHK169-4300</strain>
    </source>
</reference>
<protein>
    <submittedName>
        <fullName evidence="1">Phage portal protein</fullName>
    </submittedName>
</protein>
<accession>A0A9D2G1G9</accession>
<gene>
    <name evidence="1" type="ORF">H9808_01140</name>
</gene>
<dbReference type="EMBL" id="DXAZ01000014">
    <property type="protein sequence ID" value="HIZ70375.1"/>
    <property type="molecule type" value="Genomic_DNA"/>
</dbReference>
<evidence type="ECO:0000313" key="2">
    <source>
        <dbReference type="Proteomes" id="UP000824106"/>
    </source>
</evidence>
<proteinExistence type="predicted"/>
<dbReference type="Proteomes" id="UP000824106">
    <property type="component" value="Unassembled WGS sequence"/>
</dbReference>
<comment type="caution">
    <text evidence="1">The sequence shown here is derived from an EMBL/GenBank/DDBJ whole genome shotgun (WGS) entry which is preliminary data.</text>
</comment>
<organism evidence="1 2">
    <name type="scientific">Candidatus Atopostipes pullistercoris</name>
    <dbReference type="NCBI Taxonomy" id="2838467"/>
    <lineage>
        <taxon>Bacteria</taxon>
        <taxon>Bacillati</taxon>
        <taxon>Bacillota</taxon>
        <taxon>Bacilli</taxon>
        <taxon>Lactobacillales</taxon>
        <taxon>Carnobacteriaceae</taxon>
        <taxon>Atopostipes</taxon>
    </lineage>
</organism>
<dbReference type="AlphaFoldDB" id="A0A9D2G1G9"/>
<name>A0A9D2G1G9_9LACT</name>
<dbReference type="Pfam" id="PF05133">
    <property type="entry name" value="SPP1_portal"/>
    <property type="match status" value="1"/>
</dbReference>
<dbReference type="InterPro" id="IPR021145">
    <property type="entry name" value="Portal_protein_SPP1_Gp6-like"/>
</dbReference>
<feature type="non-terminal residue" evidence="1">
    <location>
        <position position="1"/>
    </location>
</feature>
<evidence type="ECO:0000313" key="1">
    <source>
        <dbReference type="EMBL" id="HIZ70375.1"/>
    </source>
</evidence>